<dbReference type="Proteomes" id="UP000885648">
    <property type="component" value="Unassembled WGS sequence"/>
</dbReference>
<sequence>MEINIYYVVYWPIYLDGLTGPVTMGIFSPAGRSWMTGDMMKFSDVKCCAPLLGCVFLTASLTVLLQHTGVDLMIFSDVAPFLPALAGYVITPPGFVMTVLVPGLALSIIDLALLKRAIFGGE</sequence>
<dbReference type="EMBL" id="DSBY01000216">
    <property type="protein sequence ID" value="HDS63509.1"/>
    <property type="molecule type" value="Genomic_DNA"/>
</dbReference>
<proteinExistence type="predicted"/>
<comment type="caution">
    <text evidence="2">The sequence shown here is derived from an EMBL/GenBank/DDBJ whole genome shotgun (WGS) entry which is preliminary data.</text>
</comment>
<feature type="transmembrane region" description="Helical" evidence="1">
    <location>
        <begin position="47"/>
        <end position="65"/>
    </location>
</feature>
<reference evidence="2" key="1">
    <citation type="journal article" date="2020" name="mSystems">
        <title>Genome- and Community-Level Interaction Insights into Carbon Utilization and Element Cycling Functions of Hydrothermarchaeota in Hydrothermal Sediment.</title>
        <authorList>
            <person name="Zhou Z."/>
            <person name="Liu Y."/>
            <person name="Xu W."/>
            <person name="Pan J."/>
            <person name="Luo Z.H."/>
            <person name="Li M."/>
        </authorList>
    </citation>
    <scope>NUCLEOTIDE SEQUENCE</scope>
    <source>
        <strain evidence="2">SpSt-1183</strain>
    </source>
</reference>
<keyword evidence="1" id="KW-1133">Transmembrane helix</keyword>
<keyword evidence="1" id="KW-0812">Transmembrane</keyword>
<feature type="transmembrane region" description="Helical" evidence="1">
    <location>
        <begin position="6"/>
        <end position="27"/>
    </location>
</feature>
<protein>
    <submittedName>
        <fullName evidence="2">Uncharacterized protein</fullName>
    </submittedName>
</protein>
<keyword evidence="1" id="KW-0472">Membrane</keyword>
<gene>
    <name evidence="2" type="ORF">ENN52_05200</name>
</gene>
<dbReference type="AlphaFoldDB" id="A0A831LW52"/>
<name>A0A831LW52_9EURY</name>
<evidence type="ECO:0000256" key="1">
    <source>
        <dbReference type="SAM" id="Phobius"/>
    </source>
</evidence>
<accession>A0A831LW52</accession>
<feature type="transmembrane region" description="Helical" evidence="1">
    <location>
        <begin position="85"/>
        <end position="109"/>
    </location>
</feature>
<evidence type="ECO:0000313" key="2">
    <source>
        <dbReference type="EMBL" id="HDS63509.1"/>
    </source>
</evidence>
<organism evidence="2">
    <name type="scientific">Methanofollis liminatans</name>
    <dbReference type="NCBI Taxonomy" id="2201"/>
    <lineage>
        <taxon>Archaea</taxon>
        <taxon>Methanobacteriati</taxon>
        <taxon>Methanobacteriota</taxon>
        <taxon>Stenosarchaea group</taxon>
        <taxon>Methanomicrobia</taxon>
        <taxon>Methanomicrobiales</taxon>
        <taxon>Methanomicrobiaceae</taxon>
        <taxon>Methanofollis</taxon>
    </lineage>
</organism>